<sequence length="304" mass="35259">MSLSKIPNLTGPIRVPYEIFLNVIEVLVREELKNTHSLEHLLEYDRRSEARIIVSTTGYDDDHYVRINRIRDLLHIDSRSRSMVSKYFPRMVMITRRHRRPRFPFVGRVCLATDIFTFKENHEIDFLFASIILPTVKGNEIVRNITAIKGNDTKFFRENFEDFIDVLASLPNLRKIIINGGNYQPKEDDDKCACSLSESHPEFTAIDGSHFPSLAQWEEDYGNVARKFGPQFKKRNISIIAHVSTNICKSNLELDITEDAIRVKSNCRNCDCCECWVNEICLDITRLLRQCRLAEFREGSGSRP</sequence>
<keyword evidence="2" id="KW-1185">Reference proteome</keyword>
<comment type="caution">
    <text evidence="1">The sequence shown here is derived from an EMBL/GenBank/DDBJ whole genome shotgun (WGS) entry which is preliminary data.</text>
</comment>
<dbReference type="Proteomes" id="UP000020467">
    <property type="component" value="Unassembled WGS sequence"/>
</dbReference>
<protein>
    <submittedName>
        <fullName evidence="1">Uncharacterized protein</fullName>
    </submittedName>
</protein>
<dbReference type="OrthoDB" id="4827677at2759"/>
<proteinExistence type="predicted"/>
<evidence type="ECO:0000313" key="1">
    <source>
        <dbReference type="EMBL" id="EXF73958.1"/>
    </source>
</evidence>
<dbReference type="AlphaFoldDB" id="A0A010RPA3"/>
<dbReference type="EMBL" id="JARH01001028">
    <property type="protein sequence ID" value="EXF73958.1"/>
    <property type="molecule type" value="Genomic_DNA"/>
</dbReference>
<evidence type="ECO:0000313" key="2">
    <source>
        <dbReference type="Proteomes" id="UP000020467"/>
    </source>
</evidence>
<gene>
    <name evidence="1" type="ORF">CFIO01_08840</name>
</gene>
<accession>A0A010RPA3</accession>
<name>A0A010RPA3_9PEZI</name>
<reference evidence="1 2" key="1">
    <citation type="submission" date="2014-02" db="EMBL/GenBank/DDBJ databases">
        <title>The genome sequence of Colletotrichum fioriniae PJ7.</title>
        <authorList>
            <person name="Baroncelli R."/>
            <person name="Thon M.R."/>
        </authorList>
    </citation>
    <scope>NUCLEOTIDE SEQUENCE [LARGE SCALE GENOMIC DNA]</scope>
    <source>
        <strain evidence="1 2">PJ7</strain>
    </source>
</reference>
<dbReference type="KEGG" id="cfj:CFIO01_08840"/>
<organism evidence="1 2">
    <name type="scientific">Colletotrichum fioriniae PJ7</name>
    <dbReference type="NCBI Taxonomy" id="1445577"/>
    <lineage>
        <taxon>Eukaryota</taxon>
        <taxon>Fungi</taxon>
        <taxon>Dikarya</taxon>
        <taxon>Ascomycota</taxon>
        <taxon>Pezizomycotina</taxon>
        <taxon>Sordariomycetes</taxon>
        <taxon>Hypocreomycetidae</taxon>
        <taxon>Glomerellales</taxon>
        <taxon>Glomerellaceae</taxon>
        <taxon>Colletotrichum</taxon>
        <taxon>Colletotrichum acutatum species complex</taxon>
    </lineage>
</organism>
<dbReference type="HOGENOM" id="CLU_808945_0_0_1"/>